<accession>A0A5C5WFZ8</accession>
<proteinExistence type="predicted"/>
<organism evidence="2 3">
    <name type="scientific">Thalassoglobus neptunius</name>
    <dbReference type="NCBI Taxonomy" id="1938619"/>
    <lineage>
        <taxon>Bacteria</taxon>
        <taxon>Pseudomonadati</taxon>
        <taxon>Planctomycetota</taxon>
        <taxon>Planctomycetia</taxon>
        <taxon>Planctomycetales</taxon>
        <taxon>Planctomycetaceae</taxon>
        <taxon>Thalassoglobus</taxon>
    </lineage>
</organism>
<reference evidence="2 3" key="1">
    <citation type="submission" date="2019-02" db="EMBL/GenBank/DDBJ databases">
        <title>Deep-cultivation of Planctomycetes and their phenomic and genomic characterization uncovers novel biology.</title>
        <authorList>
            <person name="Wiegand S."/>
            <person name="Jogler M."/>
            <person name="Boedeker C."/>
            <person name="Pinto D."/>
            <person name="Vollmers J."/>
            <person name="Rivas-Marin E."/>
            <person name="Kohn T."/>
            <person name="Peeters S.H."/>
            <person name="Heuer A."/>
            <person name="Rast P."/>
            <person name="Oberbeckmann S."/>
            <person name="Bunk B."/>
            <person name="Jeske O."/>
            <person name="Meyerdierks A."/>
            <person name="Storesund J.E."/>
            <person name="Kallscheuer N."/>
            <person name="Luecker S."/>
            <person name="Lage O.M."/>
            <person name="Pohl T."/>
            <person name="Merkel B.J."/>
            <person name="Hornburger P."/>
            <person name="Mueller R.-W."/>
            <person name="Bruemmer F."/>
            <person name="Labrenz M."/>
            <person name="Spormann A.M."/>
            <person name="Op Den Camp H."/>
            <person name="Overmann J."/>
            <person name="Amann R."/>
            <person name="Jetten M.S.M."/>
            <person name="Mascher T."/>
            <person name="Medema M.H."/>
            <person name="Devos D.P."/>
            <person name="Kaster A.-K."/>
            <person name="Ovreas L."/>
            <person name="Rohde M."/>
            <person name="Galperin M.Y."/>
            <person name="Jogler C."/>
        </authorList>
    </citation>
    <scope>NUCLEOTIDE SEQUENCE [LARGE SCALE GENOMIC DNA]</scope>
    <source>
        <strain evidence="2 3">KOR42</strain>
    </source>
</reference>
<dbReference type="RefSeq" id="WP_146511359.1">
    <property type="nucleotide sequence ID" value="NZ_SIHI01000019.1"/>
</dbReference>
<feature type="compositionally biased region" description="Polar residues" evidence="1">
    <location>
        <begin position="156"/>
        <end position="167"/>
    </location>
</feature>
<comment type="caution">
    <text evidence="2">The sequence shown here is derived from an EMBL/GenBank/DDBJ whole genome shotgun (WGS) entry which is preliminary data.</text>
</comment>
<dbReference type="EMBL" id="SIHI01000019">
    <property type="protein sequence ID" value="TWT49025.1"/>
    <property type="molecule type" value="Genomic_DNA"/>
</dbReference>
<dbReference type="Proteomes" id="UP000317243">
    <property type="component" value="Unassembled WGS sequence"/>
</dbReference>
<evidence type="ECO:0000313" key="2">
    <source>
        <dbReference type="EMBL" id="TWT49025.1"/>
    </source>
</evidence>
<evidence type="ECO:0000313" key="3">
    <source>
        <dbReference type="Proteomes" id="UP000317243"/>
    </source>
</evidence>
<evidence type="ECO:0000256" key="1">
    <source>
        <dbReference type="SAM" id="MobiDB-lite"/>
    </source>
</evidence>
<dbReference type="AlphaFoldDB" id="A0A5C5WFZ8"/>
<protein>
    <submittedName>
        <fullName evidence="2">Uncharacterized protein</fullName>
    </submittedName>
</protein>
<name>A0A5C5WFZ8_9PLAN</name>
<keyword evidence="3" id="KW-1185">Reference proteome</keyword>
<sequence length="167" mass="18305">MTINRDYGIAIIVKQCQVDTDEATKRFDSLPSDQQSELIEAGANARLHVVRRLLGLATPEIPTKNPVLQITPGETIEIPRGLYLLHPVQQVSQGGESPTSLVSLELIGAPHTDESDGVEFSELSPRVKRALDNVLPNESGEFENQESGPSDRKQQIETSTDGENFTE</sequence>
<gene>
    <name evidence="2" type="ORF">KOR42_39410</name>
</gene>
<feature type="region of interest" description="Disordered" evidence="1">
    <location>
        <begin position="132"/>
        <end position="167"/>
    </location>
</feature>